<keyword evidence="3" id="KW-1185">Reference proteome</keyword>
<feature type="domain" description="N-acetyltransferase" evidence="1">
    <location>
        <begin position="35"/>
        <end position="190"/>
    </location>
</feature>
<dbReference type="OrthoDB" id="9807426at2"/>
<proteinExistence type="predicted"/>
<organism evidence="2 3">
    <name type="scientific">Frateuria terrea</name>
    <dbReference type="NCBI Taxonomy" id="529704"/>
    <lineage>
        <taxon>Bacteria</taxon>
        <taxon>Pseudomonadati</taxon>
        <taxon>Pseudomonadota</taxon>
        <taxon>Gammaproteobacteria</taxon>
        <taxon>Lysobacterales</taxon>
        <taxon>Rhodanobacteraceae</taxon>
        <taxon>Frateuria</taxon>
    </lineage>
</organism>
<dbReference type="RefSeq" id="WP_091335731.1">
    <property type="nucleotide sequence ID" value="NZ_FNYC01000003.1"/>
</dbReference>
<protein>
    <submittedName>
        <fullName evidence="2">Acetyltransferase (GNAT) family protein</fullName>
    </submittedName>
</protein>
<dbReference type="EMBL" id="FNYC01000003">
    <property type="protein sequence ID" value="SEI94805.1"/>
    <property type="molecule type" value="Genomic_DNA"/>
</dbReference>
<name>A0A1H6V3J0_9GAMM</name>
<gene>
    <name evidence="2" type="ORF">SAMN04487997_2133</name>
</gene>
<dbReference type="SUPFAM" id="SSF55729">
    <property type="entry name" value="Acyl-CoA N-acyltransferases (Nat)"/>
    <property type="match status" value="1"/>
</dbReference>
<evidence type="ECO:0000259" key="1">
    <source>
        <dbReference type="PROSITE" id="PS51186"/>
    </source>
</evidence>
<reference evidence="2 3" key="1">
    <citation type="submission" date="2016-10" db="EMBL/GenBank/DDBJ databases">
        <authorList>
            <person name="de Groot N.N."/>
        </authorList>
    </citation>
    <scope>NUCLEOTIDE SEQUENCE [LARGE SCALE GENOMIC DNA]</scope>
    <source>
        <strain evidence="2 3">DSM 26515</strain>
    </source>
</reference>
<evidence type="ECO:0000313" key="3">
    <source>
        <dbReference type="Proteomes" id="UP000199420"/>
    </source>
</evidence>
<dbReference type="CDD" id="cd04301">
    <property type="entry name" value="NAT_SF"/>
    <property type="match status" value="1"/>
</dbReference>
<accession>A0A1H6V3J0</accession>
<dbReference type="Pfam" id="PF00583">
    <property type="entry name" value="Acetyltransf_1"/>
    <property type="match status" value="1"/>
</dbReference>
<dbReference type="AlphaFoldDB" id="A0A1H6V3J0"/>
<keyword evidence="2" id="KW-0808">Transferase</keyword>
<sequence>MSTLPNATASPTPVSAPTLLEGTHWIDHLRDGTVVLIRPLRPEDRELEEQFLRAMSPDAKRLRFLCSFREASPQLVDQLMDVDYDRRMAFLALAHEDGHLREVGISRYSASSDDTRCECAVTVAEHWRHKGLAVVLMRHLIDVARKHGFRQMYSLDAADNQAMQELAAYLGFKRSLDPSDPTQVIHTLAL</sequence>
<dbReference type="PROSITE" id="PS51186">
    <property type="entry name" value="GNAT"/>
    <property type="match status" value="1"/>
</dbReference>
<dbReference type="InterPro" id="IPR016181">
    <property type="entry name" value="Acyl_CoA_acyltransferase"/>
</dbReference>
<dbReference type="Proteomes" id="UP000199420">
    <property type="component" value="Unassembled WGS sequence"/>
</dbReference>
<dbReference type="InterPro" id="IPR000182">
    <property type="entry name" value="GNAT_dom"/>
</dbReference>
<dbReference type="Gene3D" id="3.40.630.30">
    <property type="match status" value="1"/>
</dbReference>
<dbReference type="STRING" id="529704.SAMN02927913_1594"/>
<evidence type="ECO:0000313" key="2">
    <source>
        <dbReference type="EMBL" id="SEI94805.1"/>
    </source>
</evidence>
<dbReference type="GO" id="GO:0016747">
    <property type="term" value="F:acyltransferase activity, transferring groups other than amino-acyl groups"/>
    <property type="evidence" value="ECO:0007669"/>
    <property type="project" value="InterPro"/>
</dbReference>